<keyword evidence="3" id="KW-0443">Lipid metabolism</keyword>
<dbReference type="GO" id="GO:0016042">
    <property type="term" value="P:lipid catabolic process"/>
    <property type="evidence" value="ECO:0007669"/>
    <property type="project" value="UniProtKB-KW"/>
</dbReference>
<evidence type="ECO:0000313" key="6">
    <source>
        <dbReference type="Proteomes" id="UP000636960"/>
    </source>
</evidence>
<feature type="transmembrane region" description="Helical" evidence="4">
    <location>
        <begin position="90"/>
        <end position="112"/>
    </location>
</feature>
<keyword evidence="6" id="KW-1185">Reference proteome</keyword>
<evidence type="ECO:0000256" key="2">
    <source>
        <dbReference type="ARBA" id="ARBA00022963"/>
    </source>
</evidence>
<keyword evidence="1 5" id="KW-0378">Hydrolase</keyword>
<feature type="transmembrane region" description="Helical" evidence="4">
    <location>
        <begin position="51"/>
        <end position="70"/>
    </location>
</feature>
<dbReference type="SUPFAM" id="SSF53474">
    <property type="entry name" value="alpha/beta-Hydrolases"/>
    <property type="match status" value="1"/>
</dbReference>
<organism evidence="5 6">
    <name type="scientific">Paractinoplanes rishiriensis</name>
    <dbReference type="NCBI Taxonomy" id="1050105"/>
    <lineage>
        <taxon>Bacteria</taxon>
        <taxon>Bacillati</taxon>
        <taxon>Actinomycetota</taxon>
        <taxon>Actinomycetes</taxon>
        <taxon>Micromonosporales</taxon>
        <taxon>Micromonosporaceae</taxon>
        <taxon>Paractinoplanes</taxon>
    </lineage>
</organism>
<keyword evidence="4" id="KW-0812">Transmembrane</keyword>
<dbReference type="Gene3D" id="3.40.50.1820">
    <property type="entry name" value="alpha/beta hydrolase"/>
    <property type="match status" value="1"/>
</dbReference>
<dbReference type="GO" id="GO:0003847">
    <property type="term" value="F:1-alkyl-2-acetylglycerophosphocholine esterase activity"/>
    <property type="evidence" value="ECO:0007669"/>
    <property type="project" value="TreeGrafter"/>
</dbReference>
<dbReference type="PANTHER" id="PTHR10272:SF0">
    <property type="entry name" value="PLATELET-ACTIVATING FACTOR ACETYLHYDROLASE"/>
    <property type="match status" value="1"/>
</dbReference>
<evidence type="ECO:0000313" key="5">
    <source>
        <dbReference type="EMBL" id="GIF02313.1"/>
    </source>
</evidence>
<evidence type="ECO:0000256" key="3">
    <source>
        <dbReference type="ARBA" id="ARBA00023098"/>
    </source>
</evidence>
<dbReference type="PANTHER" id="PTHR10272">
    <property type="entry name" value="PLATELET-ACTIVATING FACTOR ACETYLHYDROLASE"/>
    <property type="match status" value="1"/>
</dbReference>
<reference evidence="5" key="1">
    <citation type="submission" date="2021-01" db="EMBL/GenBank/DDBJ databases">
        <title>Whole genome shotgun sequence of Actinoplanes rishiriensis NBRC 108556.</title>
        <authorList>
            <person name="Komaki H."/>
            <person name="Tamura T."/>
        </authorList>
    </citation>
    <scope>NUCLEOTIDE SEQUENCE</scope>
    <source>
        <strain evidence="5">NBRC 108556</strain>
    </source>
</reference>
<dbReference type="RefSeq" id="WP_203791443.1">
    <property type="nucleotide sequence ID" value="NZ_BOMV01000129.1"/>
</dbReference>
<keyword evidence="4" id="KW-1133">Transmembrane helix</keyword>
<evidence type="ECO:0000256" key="4">
    <source>
        <dbReference type="SAM" id="Phobius"/>
    </source>
</evidence>
<keyword evidence="2" id="KW-0442">Lipid degradation</keyword>
<dbReference type="AlphaFoldDB" id="A0A919KBG6"/>
<feature type="transmembrane region" description="Helical" evidence="4">
    <location>
        <begin position="6"/>
        <end position="21"/>
    </location>
</feature>
<dbReference type="Proteomes" id="UP000636960">
    <property type="component" value="Unassembled WGS sequence"/>
</dbReference>
<protein>
    <submittedName>
        <fullName evidence="5">Carboxylic ester hydrolase</fullName>
    </submittedName>
</protein>
<accession>A0A919KBG6</accession>
<proteinExistence type="predicted"/>
<keyword evidence="4" id="KW-0472">Membrane</keyword>
<dbReference type="InterPro" id="IPR029058">
    <property type="entry name" value="AB_hydrolase_fold"/>
</dbReference>
<dbReference type="EMBL" id="BOMV01000129">
    <property type="protein sequence ID" value="GIF02313.1"/>
    <property type="molecule type" value="Genomic_DNA"/>
</dbReference>
<gene>
    <name evidence="5" type="ORF">Ari01nite_97770</name>
</gene>
<evidence type="ECO:0000256" key="1">
    <source>
        <dbReference type="ARBA" id="ARBA00022801"/>
    </source>
</evidence>
<name>A0A919KBG6_9ACTN</name>
<feature type="transmembrane region" description="Helical" evidence="4">
    <location>
        <begin position="28"/>
        <end position="45"/>
    </location>
</feature>
<sequence>MRPIEAMLIVVIVVGLHIVVVPRSRQRWTRWLSAIPIVIAAVQAIGEGFRWQLVPAYAMAIVLPAAWPLWRMWAGRPARRPWTRRCARIAVGAVCLLVLCASVTLPVAVPVFGFPAPAGRFGVGTLTYHWTDVARPEPFTADPADHRELMAQVWYPATPTAGAARAPYIADADAVTPVLAELAGLPEFLLGHFRYVTTNAVAGTPVAGAAGRYPVLMFLSGLYGFRSVSTFQIEELVSQGYVVIGLDQPGVVATVRFPDGRQVPNLPVDRIGPLVDQSVEPQPITPELNGVPQPDGLVPFFAQDVRFALDQLSRVDVADPHRILTGHLDLGRAGVFGVSLGGRIAAQSCRHDARLKACLVMDDPAPADVVADGLRQPTMFLTRDAETMRLERRKSGGWSEHDIVMTLGTMRAAFAKLTGGGYYVEIPNLFHVNFTDLPYWLPPSQQLGLTGPIGGRRGFAIINAYTVAFFDQTLRGARSPLLDGAAGAISGTTVEVRAPAP</sequence>
<comment type="caution">
    <text evidence="5">The sequence shown here is derived from an EMBL/GenBank/DDBJ whole genome shotgun (WGS) entry which is preliminary data.</text>
</comment>